<dbReference type="EMBL" id="JASZZN010000003">
    <property type="protein sequence ID" value="MDM4014756.1"/>
    <property type="molecule type" value="Genomic_DNA"/>
</dbReference>
<feature type="compositionally biased region" description="Basic and acidic residues" evidence="1">
    <location>
        <begin position="4351"/>
        <end position="4362"/>
    </location>
</feature>
<gene>
    <name evidence="2" type="ORF">QTN89_04895</name>
</gene>
<organism evidence="2 3">
    <name type="scientific">Roseiconus lacunae</name>
    <dbReference type="NCBI Taxonomy" id="2605694"/>
    <lineage>
        <taxon>Bacteria</taxon>
        <taxon>Pseudomonadati</taxon>
        <taxon>Planctomycetota</taxon>
        <taxon>Planctomycetia</taxon>
        <taxon>Pirellulales</taxon>
        <taxon>Pirellulaceae</taxon>
        <taxon>Roseiconus</taxon>
    </lineage>
</organism>
<name>A0ABT7PEU6_9BACT</name>
<dbReference type="RefSeq" id="WP_289162412.1">
    <property type="nucleotide sequence ID" value="NZ_JASZZN010000003.1"/>
</dbReference>
<dbReference type="InterPro" id="IPR012334">
    <property type="entry name" value="Pectin_lyas_fold"/>
</dbReference>
<dbReference type="InterPro" id="IPR006626">
    <property type="entry name" value="PbH1"/>
</dbReference>
<dbReference type="Gene3D" id="2.160.20.10">
    <property type="entry name" value="Single-stranded right-handed beta-helix, Pectin lyase-like"/>
    <property type="match status" value="1"/>
</dbReference>
<feature type="region of interest" description="Disordered" evidence="1">
    <location>
        <begin position="4435"/>
        <end position="4456"/>
    </location>
</feature>
<feature type="compositionally biased region" description="Low complexity" evidence="1">
    <location>
        <begin position="4394"/>
        <end position="4409"/>
    </location>
</feature>
<dbReference type="Proteomes" id="UP001239462">
    <property type="component" value="Unassembled WGS sequence"/>
</dbReference>
<evidence type="ECO:0000313" key="3">
    <source>
        <dbReference type="Proteomes" id="UP001239462"/>
    </source>
</evidence>
<comment type="caution">
    <text evidence="2">The sequence shown here is derived from an EMBL/GenBank/DDBJ whole genome shotgun (WGS) entry which is preliminary data.</text>
</comment>
<accession>A0ABT7PEU6</accession>
<dbReference type="InterPro" id="IPR001969">
    <property type="entry name" value="Aspartic_peptidase_AS"/>
</dbReference>
<evidence type="ECO:0000313" key="2">
    <source>
        <dbReference type="EMBL" id="MDM4014756.1"/>
    </source>
</evidence>
<sequence length="4456" mass="447429">MPVNAFRKWFGKHREHRNNSKSASKLGQWRPPICRLNVTRLETRRVLNADGIVSELVVDAGDQANNGQQDSFEIEVGEHEVQIRVNGNQVSSLGIDQVDRIRIDGSDDNDHLEVRYLRDDFAELQIDFDGHAGNDTIQLSSDRQFDSLIYSISGQHEASVSTNTSSPQPLVSAQGIERIEQWLDVSQLHVNLGQTDLDANFEIATGQQLDHELTVGTINHGGTFDGDGLTIAFDDPDKSLTIDTMGKQFERSNTLHVMGLEGTLASDFYVRSDSGDELAVLGKFSLDASVLDFEAGQIHWDAQFDGTNESFRIEADDTFVISDRSVLDMDGATVELAAPTLTHDGHILNRGGSVSLDSGAYGTTLVGGTINTAALNEALIGGQISILGRHVGLLDDAFLDASGAIGGGRIMIGGDYQGATPTIRNAERTFIGQAVIISTNAIEDGNGGTVVVWANQWTRFYGTIQARGGNRSGNGGFVEVSGRQSLDFAGVVDTRGIAGSDGTLLLDPLNVQIGGSGADNAEVSDSIIDFTDGGVASFSILASALIDSAGQITIQATNDIIVDEAISLATASLALQAGNDLTINSSIQVGGDLFLEADSVHVVADGFGALSLTGTSTLSSTAGSINLVGATFSFAATAGIGSANTDIFIARSIGGTMDLGVTIDSVSLGALNTSGTVTIGQATTGGDDELGTNRQVITVDQVNVSSAISFAAAHAGHIALIANDGVSLSADLTTDSTLAIDADFDDDDVGTITVNAAVTVDSTDDTIALITADLDLLGNIDSGSASTTITESGATGITIGGSTAIGMLVIDAAELSRIDATGLTLSTAGDVTVQEVAAADSDQILGVVQVVSQSHVTVQSQSVFNAASIQAVDGISFDADLSTTVGDLDLDGDHDNSVSGGISFSGGIELNAAGSIIAEAMTDGISGSGALTLIANVGITLANDLTTAGTLTINSDADADGSGTLTVAALTTVTTGNHDIDIVAGDLDIGGSLDAGNGDIALGSTSNLGLGATVVAGMNVSGLELARIGGNDLSITADERLTVDAVTQHAGLIGSVSLFASAATNSVVFTGGASSFRELIIRADHGVQLGTNVTTTTGGVVIDADVVNGDDTGTLTIASGSTLNSNGQTIALTANDIVIDGFIDSGASTVTINDSDGDGIGLGLSTITNAMQVSQAELNSITTTGLSFFSDGGIDVGGLSNLSGLTGSLNLNANHSIRFIDAASQAQAIVAMANDGIQFNEDVSASVGELDFNGDFNNSADTNDAIEFADGVQLTAQASLSLRSATGNLTTLGSVNLSANDGITLADSLTSLGSISIDADLDAGDQIGTLTVASGAAIDTNDNELAITADSLVLNGTLDTGTSTLTLTDSDGSGVGIGSSIVANGLNITGAALAAITAGAFDVVSTANVEVGGVSAAQSGTVGSTRLIAGGLIDIDGATTFSSLALLANGGLSINADVTTSVADLTIDGDSDNAGGDQVQIADGVQLTSAGAMDMSATTGGVVAAGAVFFDAASGITLNSSLQANGIVTIDADTDGAATAGSLSVAVAATLSASDFEIRIRADELSIDGAIDSGLADIVITESDGNGVGLGDAASGGITLGASELARFTSEDLRLITAGDIVIDNVSQGAGVSGAFELYSAQTVTFTGQGSTFRSLLVNADDRVQVDVDVITSHGDLQLVGDADSLADTHDDMQIADGVTLRSAGAIALAASTNAIEGAGQLNLIANDGVVLSNSLSVSGSLTVIADDDAGDDDGTFTIATGASVVSTGTKSIAVTANELDWQGTIGDAGTTLTINESDQDGIGLGDAVTAGINLSGAELQGLHALTLTLTTGGAVNIDNVTAANSDQIVGLLSIRSVGTITLASTSVFNSLDLQADDGIVVQGDLTTDVGSMAFDGDVDGNADGVDAIVLSSGVDLVAATTLTLESTTGGISGLGSVRLVASDGIQIHDAVNVSGTFTADADFDDDGSGQFQSWSTLSTTDSVIDLTASDFDFHDAVSAGTGDVLLRDSAASGFSFGDNLIFGTIQMDNAELQEFTAANLRVFTQGNITLDHVMTPPSISDGIALVANGTGSVITFTNGASTFSELSVSAADGINFLADVTTTDTLTVNADFGGNVGVGTLTVASATTIDTNDHDISITGVDMDLQGNLDSGAADILIVASGGNGFGLGDTSVGFDIGGSELQRLTASNLELQTTSTTVVDNISASQSQGVSGTITLVADGSIDFQATGSIFNALSVHGNAVNVAGVLATDTGDLFLDGDANDSGGDDLVFAAGADVSSAGLLTVASTSGEITSPGSLTLRAADGISIEDDLTTSGALELHADTDSDVDQGLLSLAAGADVVTNNGLLTITAADLDIQGSFNSGAAMTVIQNSEGDGIGLGTASIVGGMNLSNTDLQDFTATGLTISTAGDIVVDGYAQSPTITGTTSLEAQSITFSGSTSTFETLSANADDQIVVATNVFTATGDLTLNADADSVVDPNDSLSFADGVTVTSAGQLVLQANRGDLIAAGELNLRSADGMVIKDSLTTAGELTIDSDTDNTGAGTFTVETGVTLTSNDHAISLTVGDLSIAGGVDSGTATITIEDSDGGGIGLGNATIIGGLNLSVIDLQDFVAGGLVLNTVGDIVVDGMSQPATLTGTTALNATGSGSRATFSGAASTFNTLSVTASDGVDFQADLSTTIGGLTIDADADSGDDLGTLSVAAGVTVSSGNQSLNIVAEDVDLQGAINSGVGLTTIEISDSSSIGVGDATFANGMTLENAELAQIVSGGLHLVGSSVVELNGVSQPASITGAVEVESSGEIRFVSQLSTFAALSVSSDVRVSVNADVTTNSGSLTLDGDRDDVGGAANSLSFAAGVQLTSEQGITLDSTSGAAAGVGTLQLIAKDGIQINTNVVTNGELSINADSDFSGGGTLTVATTGGLDGNDHQISIVADTVTVAGIIDSGTATTELIDSDGSGLALGNALVAGGLQLSNAESGLIFADQLVLRTSGNAFVDGFVQPASIGGKIDLIANGTSSTVTFTNTASSFHGLNVSAADGINVGADLTITSEASQFNADSDAGDSVGSLIIGPGVTLTTDHQDLTITANDVDLQGTIDANTGVVQLSDSDGSGIRIGGASVFGTLMLSQSELNAIVASRLDLVSTGDMNIAGITQNTGTSNEVRLVSDSTVSFNTSDSSFIALDVRASNGIDLAVDLSTSDGDLLLDGDANNAVDGNDSVGIGIGVDVASAGDLTIDSSSGTAIAFGNATISAANDLQINTNLTSQGELELTADSDGNSSGTVTIAVGTSVVTNHHTLRVTGDSLTIDGQLSSGTSTTIIADSDGGGVGLGSSTVAGGLNLSNAELATITAGDLQIDSLGNIVVGGAAQPASITDQLQLFADGTISFVNSSPTWTTIDAFADSGINVNVDLETTAGYLRLDADADDSGVGQLNLAFGVRLESANTLSLTGATLQGAGGITLNSTDGITIEGQFQTGGTISVDADTDAGDQIGTFNLVSGSSLTTGNQSFQLTANDVAFNGTIDTGTAAFHLTDSDGDGISLGNTSQINSLAVSDAEFGNLDLGDLHASTAGNIVIDGITAANSDLISGTVNLAASGAVTAMGGESTFNALFIDADNGIAINANVATDTGDFHLDGDANITAQGNDSIQFASGVQLISAGQLVLQAEHGDLFGSGDMQLFAADGVVIADDLSLFGNLSVNADTDAGDGVGTFSVTSGANVVSNDHTIAITAEDLSLTGIINAGTSGLTITDSDGDGIGLGNSTIAGGLNLANTDLADLYGSALTLSTGGSFLVNGVVQPGSITGTIWLTDTGSSANVTLLGGDSVFSGLGVNVGGNISIAADVQSTLTGFQFAAGGTFRVTAGHQVLGNGGRTAIVVTADAAVIGNGASGNETLKNIDSGVIWIITTGGTVTVGNHAIASDYGSVIVSASGGMIESENNNTTKLSTAGQMTLTGQGAIGASAGLNLGGTEALDVIAGSLSSSLSGTGGLYLRVDGDVNLTGVATADGDIEVLSTNSMAITGAVTAGGFGHVILQGPYLSFDSAGDVTAGWGSIDVSATVAGGLSVSNDAVFANHHGSFSGSLVNTTTPFAGTSDTGDALTDSNRIAQISVLIADAYASGIDLEIDWQEGDPLGPQYSAAPGNSRTRIVQSSIGSPTAGTVFAHEYENAPDPTNPSADINIEIGIIEIAGGTITLLDGGSNVFDAAHYTSQTIVLVVSSPILPFFVSIPTADVPETVVQTETIVLHSTERQRTLALQAPQPLNSSLGTAQQSSQRYYVLRIVTFGSEGEVKIIRENQEYRLPDLEDTESESGFELSQLPELFSRLPDDRYRIYMIDGQTERLVLDFMIRDGQPIEAEHTEDERRDSLSVSDDEPQLKRKRPTSHQSADLDVSELRIDQSQLPRPAAPALQQASEESRPSVIERFGKTPLVVAGGMVLTSNMFSQKASPQRKASIERSAAR</sequence>
<evidence type="ECO:0000256" key="1">
    <source>
        <dbReference type="SAM" id="MobiDB-lite"/>
    </source>
</evidence>
<protein>
    <submittedName>
        <fullName evidence="2">Uncharacterized protein</fullName>
    </submittedName>
</protein>
<dbReference type="PROSITE" id="PS00141">
    <property type="entry name" value="ASP_PROTEASE"/>
    <property type="match status" value="1"/>
</dbReference>
<dbReference type="SMART" id="SM00710">
    <property type="entry name" value="PbH1"/>
    <property type="match status" value="13"/>
</dbReference>
<proteinExistence type="predicted"/>
<reference evidence="2 3" key="1">
    <citation type="submission" date="2023-06" db="EMBL/GenBank/DDBJ databases">
        <title>Roseiconus lacunae JC819 isolated from Gulf of Mannar region, Tamil Nadu.</title>
        <authorList>
            <person name="Pk S."/>
            <person name="Ch S."/>
            <person name="Ch V.R."/>
        </authorList>
    </citation>
    <scope>NUCLEOTIDE SEQUENCE [LARGE SCALE GENOMIC DNA]</scope>
    <source>
        <strain evidence="2 3">JC819</strain>
    </source>
</reference>
<keyword evidence="3" id="KW-1185">Reference proteome</keyword>
<feature type="region of interest" description="Disordered" evidence="1">
    <location>
        <begin position="4351"/>
        <end position="4417"/>
    </location>
</feature>